<evidence type="ECO:0000313" key="1">
    <source>
        <dbReference type="EMBL" id="PPS03041.1"/>
    </source>
</evidence>
<dbReference type="Proteomes" id="UP000239757">
    <property type="component" value="Unassembled WGS sequence"/>
</dbReference>
<reference evidence="1 2" key="1">
    <citation type="submission" date="2015-01" db="EMBL/GenBank/DDBJ databases">
        <title>Genome of allotetraploid Gossypium barbadense reveals genomic plasticity and fiber elongation in cotton evolution.</title>
        <authorList>
            <person name="Chen X."/>
            <person name="Liu X."/>
            <person name="Zhao B."/>
            <person name="Zheng H."/>
            <person name="Hu Y."/>
            <person name="Lu G."/>
            <person name="Yang C."/>
            <person name="Chen J."/>
            <person name="Shan C."/>
            <person name="Zhang L."/>
            <person name="Zhou Y."/>
            <person name="Wang L."/>
            <person name="Guo W."/>
            <person name="Bai Y."/>
            <person name="Ruan J."/>
            <person name="Shangguan X."/>
            <person name="Mao Y."/>
            <person name="Jiang J."/>
            <person name="Zhu Y."/>
            <person name="Lei J."/>
            <person name="Kang H."/>
            <person name="Chen S."/>
            <person name="He X."/>
            <person name="Wang R."/>
            <person name="Wang Y."/>
            <person name="Chen J."/>
            <person name="Wang L."/>
            <person name="Yu S."/>
            <person name="Wang B."/>
            <person name="Wei J."/>
            <person name="Song S."/>
            <person name="Lu X."/>
            <person name="Gao Z."/>
            <person name="Gu W."/>
            <person name="Deng X."/>
            <person name="Ma D."/>
            <person name="Wang S."/>
            <person name="Liang W."/>
            <person name="Fang L."/>
            <person name="Cai C."/>
            <person name="Zhu X."/>
            <person name="Zhou B."/>
            <person name="Zhang Y."/>
            <person name="Chen Z."/>
            <person name="Xu S."/>
            <person name="Zhu R."/>
            <person name="Wang S."/>
            <person name="Zhang T."/>
            <person name="Zhao G."/>
        </authorList>
    </citation>
    <scope>NUCLEOTIDE SEQUENCE [LARGE SCALE GENOMIC DNA]</scope>
    <source>
        <strain evidence="2">cv. Xinhai21</strain>
        <tissue evidence="1">Leaf</tissue>
    </source>
</reference>
<protein>
    <submittedName>
        <fullName evidence="1">Uncharacterized protein</fullName>
    </submittedName>
</protein>
<proteinExistence type="predicted"/>
<sequence>MEKMTNKLKEVAGYLVAGRWHCAVLLYKENKNKRQCHRSCDKIPPTASFSHFLLCFFISLISHLHI</sequence>
<accession>A0A2P5XI96</accession>
<dbReference type="EMBL" id="KZ664819">
    <property type="protein sequence ID" value="PPS03041.1"/>
    <property type="molecule type" value="Genomic_DNA"/>
</dbReference>
<gene>
    <name evidence="1" type="ORF">GOBAR_AA17616</name>
</gene>
<organism evidence="1 2">
    <name type="scientific">Gossypium barbadense</name>
    <name type="common">Sea Island cotton</name>
    <name type="synonym">Hibiscus barbadensis</name>
    <dbReference type="NCBI Taxonomy" id="3634"/>
    <lineage>
        <taxon>Eukaryota</taxon>
        <taxon>Viridiplantae</taxon>
        <taxon>Streptophyta</taxon>
        <taxon>Embryophyta</taxon>
        <taxon>Tracheophyta</taxon>
        <taxon>Spermatophyta</taxon>
        <taxon>Magnoliopsida</taxon>
        <taxon>eudicotyledons</taxon>
        <taxon>Gunneridae</taxon>
        <taxon>Pentapetalae</taxon>
        <taxon>rosids</taxon>
        <taxon>malvids</taxon>
        <taxon>Malvales</taxon>
        <taxon>Malvaceae</taxon>
        <taxon>Malvoideae</taxon>
        <taxon>Gossypium</taxon>
    </lineage>
</organism>
<evidence type="ECO:0000313" key="2">
    <source>
        <dbReference type="Proteomes" id="UP000239757"/>
    </source>
</evidence>
<name>A0A2P5XI96_GOSBA</name>
<dbReference type="AlphaFoldDB" id="A0A2P5XI96"/>